<sequence>MDTHNNVKCPTFVSMKKKNPAKKKSDLIFWGVALGFLAFLFLTPWGFKFQSYLRSWMLWSPDTEESAILDQKDQVIGYDWMMISDQGEEVYISDFDKPIFLNFWATWCAPCRGEMPSIVALREKYEGKVDFVLVSPSDNLEKILSAKKEEGWDFTVYQNGSQIPENLGFEVYPTTYIIDKNKQIRYKFEGAYDWDSEDVHMMLDELL</sequence>
<dbReference type="InterPro" id="IPR036249">
    <property type="entry name" value="Thioredoxin-like_sf"/>
</dbReference>
<name>A0A916JJJ5_9FLAO</name>
<comment type="subcellular location">
    <subcellularLocation>
        <location evidence="1">Cell envelope</location>
    </subcellularLocation>
</comment>
<dbReference type="PANTHER" id="PTHR42852">
    <property type="entry name" value="THIOL:DISULFIDE INTERCHANGE PROTEIN DSBE"/>
    <property type="match status" value="1"/>
</dbReference>
<evidence type="ECO:0000313" key="7">
    <source>
        <dbReference type="Proteomes" id="UP000683507"/>
    </source>
</evidence>
<evidence type="ECO:0000256" key="1">
    <source>
        <dbReference type="ARBA" id="ARBA00004196"/>
    </source>
</evidence>
<keyword evidence="4" id="KW-1133">Transmembrane helix</keyword>
<reference evidence="6" key="1">
    <citation type="submission" date="2021-04" db="EMBL/GenBank/DDBJ databases">
        <authorList>
            <person name="Rodrigo-Torres L."/>
            <person name="Arahal R. D."/>
            <person name="Lucena T."/>
        </authorList>
    </citation>
    <scope>NUCLEOTIDE SEQUENCE</scope>
    <source>
        <strain evidence="6">AS29M-1</strain>
    </source>
</reference>
<dbReference type="InterPro" id="IPR013766">
    <property type="entry name" value="Thioredoxin_domain"/>
</dbReference>
<keyword evidence="4" id="KW-0472">Membrane</keyword>
<evidence type="ECO:0000256" key="4">
    <source>
        <dbReference type="SAM" id="Phobius"/>
    </source>
</evidence>
<protein>
    <submittedName>
        <fullName evidence="6">Thiol-disulfide oxidoreductase ResA</fullName>
    </submittedName>
</protein>
<dbReference type="InterPro" id="IPR013740">
    <property type="entry name" value="Redoxin"/>
</dbReference>
<dbReference type="PROSITE" id="PS51352">
    <property type="entry name" value="THIOREDOXIN_2"/>
    <property type="match status" value="1"/>
</dbReference>
<keyword evidence="7" id="KW-1185">Reference proteome</keyword>
<dbReference type="Proteomes" id="UP000683507">
    <property type="component" value="Chromosome"/>
</dbReference>
<dbReference type="GO" id="GO:0017004">
    <property type="term" value="P:cytochrome complex assembly"/>
    <property type="evidence" value="ECO:0007669"/>
    <property type="project" value="UniProtKB-KW"/>
</dbReference>
<dbReference type="CDD" id="cd02966">
    <property type="entry name" value="TlpA_like_family"/>
    <property type="match status" value="1"/>
</dbReference>
<accession>A0A916JJJ5</accession>
<keyword evidence="2" id="KW-0201">Cytochrome c-type biogenesis</keyword>
<evidence type="ECO:0000313" key="6">
    <source>
        <dbReference type="EMBL" id="CAG5077500.1"/>
    </source>
</evidence>
<dbReference type="Gene3D" id="3.40.30.10">
    <property type="entry name" value="Glutaredoxin"/>
    <property type="match status" value="1"/>
</dbReference>
<dbReference type="GO" id="GO:0030313">
    <property type="term" value="C:cell envelope"/>
    <property type="evidence" value="ECO:0007669"/>
    <property type="project" value="UniProtKB-SubCell"/>
</dbReference>
<dbReference type="EMBL" id="OU015584">
    <property type="protein sequence ID" value="CAG5077500.1"/>
    <property type="molecule type" value="Genomic_DNA"/>
</dbReference>
<dbReference type="PROSITE" id="PS00194">
    <property type="entry name" value="THIOREDOXIN_1"/>
    <property type="match status" value="1"/>
</dbReference>
<dbReference type="AlphaFoldDB" id="A0A916JJJ5"/>
<dbReference type="KEGG" id="ptan:CRYO30217_00406"/>
<feature type="transmembrane region" description="Helical" evidence="4">
    <location>
        <begin position="27"/>
        <end position="47"/>
    </location>
</feature>
<evidence type="ECO:0000259" key="5">
    <source>
        <dbReference type="PROSITE" id="PS51352"/>
    </source>
</evidence>
<keyword evidence="4" id="KW-0812">Transmembrane</keyword>
<dbReference type="InterPro" id="IPR017937">
    <property type="entry name" value="Thioredoxin_CS"/>
</dbReference>
<evidence type="ECO:0000256" key="3">
    <source>
        <dbReference type="ARBA" id="ARBA00023284"/>
    </source>
</evidence>
<keyword evidence="3" id="KW-0676">Redox-active center</keyword>
<dbReference type="SUPFAM" id="SSF52833">
    <property type="entry name" value="Thioredoxin-like"/>
    <property type="match status" value="1"/>
</dbReference>
<proteinExistence type="predicted"/>
<organism evidence="6 7">
    <name type="scientific">Parvicella tangerina</name>
    <dbReference type="NCBI Taxonomy" id="2829795"/>
    <lineage>
        <taxon>Bacteria</taxon>
        <taxon>Pseudomonadati</taxon>
        <taxon>Bacteroidota</taxon>
        <taxon>Flavobacteriia</taxon>
        <taxon>Flavobacteriales</taxon>
        <taxon>Parvicellaceae</taxon>
        <taxon>Parvicella</taxon>
    </lineage>
</organism>
<gene>
    <name evidence="6" type="primary">resA_3</name>
    <name evidence="6" type="ORF">CRYO30217_00406</name>
</gene>
<dbReference type="Pfam" id="PF08534">
    <property type="entry name" value="Redoxin"/>
    <property type="match status" value="1"/>
</dbReference>
<evidence type="ECO:0000256" key="2">
    <source>
        <dbReference type="ARBA" id="ARBA00022748"/>
    </source>
</evidence>
<dbReference type="PANTHER" id="PTHR42852:SF18">
    <property type="entry name" value="CHROMOSOME UNDETERMINED SCAFFOLD_47, WHOLE GENOME SHOTGUN SEQUENCE"/>
    <property type="match status" value="1"/>
</dbReference>
<feature type="domain" description="Thioredoxin" evidence="5">
    <location>
        <begin position="56"/>
        <end position="207"/>
    </location>
</feature>
<dbReference type="GO" id="GO:0016491">
    <property type="term" value="F:oxidoreductase activity"/>
    <property type="evidence" value="ECO:0007669"/>
    <property type="project" value="InterPro"/>
</dbReference>
<dbReference type="InterPro" id="IPR050553">
    <property type="entry name" value="Thioredoxin_ResA/DsbE_sf"/>
</dbReference>